<name>A0AAD5X1M8_9FUNG</name>
<evidence type="ECO:0000256" key="5">
    <source>
        <dbReference type="SAM" id="MobiDB-lite"/>
    </source>
</evidence>
<accession>A0AAD5X1M8</accession>
<dbReference type="InterPro" id="IPR036019">
    <property type="entry name" value="MscL_channel"/>
</dbReference>
<dbReference type="GO" id="GO:0008381">
    <property type="term" value="F:mechanosensitive monoatomic ion channel activity"/>
    <property type="evidence" value="ECO:0007669"/>
    <property type="project" value="TreeGrafter"/>
</dbReference>
<protein>
    <submittedName>
        <fullName evidence="6">Uncharacterized protein</fullName>
    </submittedName>
</protein>
<evidence type="ECO:0000313" key="7">
    <source>
        <dbReference type="Proteomes" id="UP001212841"/>
    </source>
</evidence>
<dbReference type="Pfam" id="PF01741">
    <property type="entry name" value="MscL"/>
    <property type="match status" value="1"/>
</dbReference>
<evidence type="ECO:0000256" key="1">
    <source>
        <dbReference type="ARBA" id="ARBA00004141"/>
    </source>
</evidence>
<feature type="region of interest" description="Disordered" evidence="5">
    <location>
        <begin position="1"/>
        <end position="34"/>
    </location>
</feature>
<dbReference type="InterPro" id="IPR037673">
    <property type="entry name" value="MSC/AndL"/>
</dbReference>
<organism evidence="6 7">
    <name type="scientific">Rhizophlyctis rosea</name>
    <dbReference type="NCBI Taxonomy" id="64517"/>
    <lineage>
        <taxon>Eukaryota</taxon>
        <taxon>Fungi</taxon>
        <taxon>Fungi incertae sedis</taxon>
        <taxon>Chytridiomycota</taxon>
        <taxon>Chytridiomycota incertae sedis</taxon>
        <taxon>Chytridiomycetes</taxon>
        <taxon>Rhizophlyctidales</taxon>
        <taxon>Rhizophlyctidaceae</taxon>
        <taxon>Rhizophlyctis</taxon>
    </lineage>
</organism>
<dbReference type="PANTHER" id="PTHR30266:SF2">
    <property type="entry name" value="LARGE-CONDUCTANCE MECHANOSENSITIVE CHANNEL"/>
    <property type="match status" value="1"/>
</dbReference>
<keyword evidence="2" id="KW-0812">Transmembrane</keyword>
<proteinExistence type="predicted"/>
<evidence type="ECO:0000313" key="6">
    <source>
        <dbReference type="EMBL" id="KAJ3043261.1"/>
    </source>
</evidence>
<gene>
    <name evidence="6" type="ORF">HK097_001778</name>
</gene>
<sequence length="252" mass="28109">MTTPIPGTPALNPTDDSFLRHRNPSAKPSPLTQTTDQINATFGKLSDRFEESVEVVKREVEEKVERALDTRTYSRFFAGFLVFLAKRNLVDTGLGLIIGTAFSTAISAIVDDLITPLIGLFVGSRMANWFLTLRSGHLQREARHAGRKFAYVTIEDARKDGAVTLNIGHALEAATRFFAIVFAVYTVWRVSMKLYKKYEDRIHSIFSETSAPTVLEPMRECPYCIASIPKRAVRCQHCTQAVPPLAVAAEKM</sequence>
<keyword evidence="4" id="KW-0472">Membrane</keyword>
<dbReference type="SUPFAM" id="SSF81330">
    <property type="entry name" value="Gated mechanosensitive channel"/>
    <property type="match status" value="1"/>
</dbReference>
<comment type="subcellular location">
    <subcellularLocation>
        <location evidence="1">Membrane</location>
        <topology evidence="1">Multi-pass membrane protein</topology>
    </subcellularLocation>
</comment>
<evidence type="ECO:0000256" key="3">
    <source>
        <dbReference type="ARBA" id="ARBA00022989"/>
    </source>
</evidence>
<dbReference type="GO" id="GO:0016020">
    <property type="term" value="C:membrane"/>
    <property type="evidence" value="ECO:0007669"/>
    <property type="project" value="UniProtKB-SubCell"/>
</dbReference>
<evidence type="ECO:0000256" key="4">
    <source>
        <dbReference type="ARBA" id="ARBA00023136"/>
    </source>
</evidence>
<evidence type="ECO:0000256" key="2">
    <source>
        <dbReference type="ARBA" id="ARBA00022692"/>
    </source>
</evidence>
<reference evidence="6" key="1">
    <citation type="submission" date="2020-05" db="EMBL/GenBank/DDBJ databases">
        <title>Phylogenomic resolution of chytrid fungi.</title>
        <authorList>
            <person name="Stajich J.E."/>
            <person name="Amses K."/>
            <person name="Simmons R."/>
            <person name="Seto K."/>
            <person name="Myers J."/>
            <person name="Bonds A."/>
            <person name="Quandt C.A."/>
            <person name="Barry K."/>
            <person name="Liu P."/>
            <person name="Grigoriev I."/>
            <person name="Longcore J.E."/>
            <person name="James T.Y."/>
        </authorList>
    </citation>
    <scope>NUCLEOTIDE SEQUENCE</scope>
    <source>
        <strain evidence="6">JEL0318</strain>
    </source>
</reference>
<dbReference type="Gene3D" id="1.10.1200.120">
    <property type="entry name" value="Large-conductance mechanosensitive channel, MscL, domain 1"/>
    <property type="match status" value="1"/>
</dbReference>
<dbReference type="AlphaFoldDB" id="A0AAD5X1M8"/>
<keyword evidence="7" id="KW-1185">Reference proteome</keyword>
<dbReference type="PANTHER" id="PTHR30266">
    <property type="entry name" value="MECHANOSENSITIVE CHANNEL MSCL"/>
    <property type="match status" value="1"/>
</dbReference>
<dbReference type="Proteomes" id="UP001212841">
    <property type="component" value="Unassembled WGS sequence"/>
</dbReference>
<keyword evidence="3" id="KW-1133">Transmembrane helix</keyword>
<comment type="caution">
    <text evidence="6">The sequence shown here is derived from an EMBL/GenBank/DDBJ whole genome shotgun (WGS) entry which is preliminary data.</text>
</comment>
<dbReference type="EMBL" id="JADGJD010001367">
    <property type="protein sequence ID" value="KAJ3043261.1"/>
    <property type="molecule type" value="Genomic_DNA"/>
</dbReference>